<dbReference type="Proteomes" id="UP000028984">
    <property type="component" value="Unassembled WGS sequence"/>
</dbReference>
<proteinExistence type="predicted"/>
<dbReference type="STRING" id="1437610.BREU_0262"/>
<dbReference type="EMBL" id="JGZK01000003">
    <property type="protein sequence ID" value="KFI87233.1"/>
    <property type="molecule type" value="Genomic_DNA"/>
</dbReference>
<dbReference type="eggNOG" id="COG5340">
    <property type="taxonomic scope" value="Bacteria"/>
</dbReference>
<protein>
    <submittedName>
        <fullName evidence="1">CTP synthase</fullName>
    </submittedName>
</protein>
<organism evidence="1 2">
    <name type="scientific">Bifidobacterium reuteri DSM 23975</name>
    <dbReference type="NCBI Taxonomy" id="1437610"/>
    <lineage>
        <taxon>Bacteria</taxon>
        <taxon>Bacillati</taxon>
        <taxon>Actinomycetota</taxon>
        <taxon>Actinomycetes</taxon>
        <taxon>Bifidobacteriales</taxon>
        <taxon>Bifidobacteriaceae</taxon>
        <taxon>Bifidobacterium</taxon>
    </lineage>
</organism>
<comment type="caution">
    <text evidence="1">The sequence shown here is derived from an EMBL/GenBank/DDBJ whole genome shotgun (WGS) entry which is preliminary data.</text>
</comment>
<evidence type="ECO:0000313" key="2">
    <source>
        <dbReference type="Proteomes" id="UP000028984"/>
    </source>
</evidence>
<sequence length="382" mass="43227">MRTHIELDALCDDAERNQRCFYPTSNALRQATYVRLRNGYLVRPYRNVYARSSYWGNLNPAERSRHIIRTLSRQFPNRVFAGLSAASMLHLEYGWNLHNTGSIFIVSSTGSPKRTYRKLQRISMTNPPVSTVLQYRHNKGLGSKLMQGSLTLESCGTQDPASTGMTQTAIPGVRQHDITDMVRITSPARTLVDCATRYPFVQTLPMFDSAMRNHLVTAQEVLDICDGMRMDCGSVMRLLHYANPLSENGGESFCRAVIIEEGFATPQLQHVFTDTDSSWMKYRVDFIWHTEDGRIIVLEYDGAAKYTDPAMTNGNNVHTVVQAERDREDALRRAGVTAIIRTNYQEAAQRAPLIRKLIDARVPTVGMNARYEHATDVTGREL</sequence>
<dbReference type="AlphaFoldDB" id="A0A087CVD3"/>
<reference evidence="1 2" key="1">
    <citation type="submission" date="2014-03" db="EMBL/GenBank/DDBJ databases">
        <title>Genomics of Bifidobacteria.</title>
        <authorList>
            <person name="Ventura M."/>
            <person name="Milani C."/>
            <person name="Lugli G.A."/>
        </authorList>
    </citation>
    <scope>NUCLEOTIDE SEQUENCE [LARGE SCALE GENOMIC DNA]</scope>
    <source>
        <strain evidence="1 2">DSM 23975</strain>
    </source>
</reference>
<gene>
    <name evidence="1" type="ORF">BREU_0262</name>
</gene>
<evidence type="ECO:0000313" key="1">
    <source>
        <dbReference type="EMBL" id="KFI87233.1"/>
    </source>
</evidence>
<accession>A0A087CVD3</accession>
<keyword evidence="2" id="KW-1185">Reference proteome</keyword>
<name>A0A087CVD3_9BIFI</name>